<dbReference type="SUPFAM" id="SSF50978">
    <property type="entry name" value="WD40 repeat-like"/>
    <property type="match status" value="1"/>
</dbReference>
<evidence type="ECO:0000259" key="2">
    <source>
        <dbReference type="PROSITE" id="PS50181"/>
    </source>
</evidence>
<evidence type="ECO:0000313" key="3">
    <source>
        <dbReference type="EMBL" id="WPG97736.1"/>
    </source>
</evidence>
<keyword evidence="4" id="KW-1185">Reference proteome</keyword>
<evidence type="ECO:0000256" key="1">
    <source>
        <dbReference type="SAM" id="MobiDB-lite"/>
    </source>
</evidence>
<feature type="region of interest" description="Disordered" evidence="1">
    <location>
        <begin position="568"/>
        <end position="603"/>
    </location>
</feature>
<feature type="domain" description="F-box" evidence="2">
    <location>
        <begin position="3"/>
        <end position="49"/>
    </location>
</feature>
<dbReference type="SUPFAM" id="SSF81383">
    <property type="entry name" value="F-box domain"/>
    <property type="match status" value="1"/>
</dbReference>
<proteinExistence type="predicted"/>
<dbReference type="InterPro" id="IPR036047">
    <property type="entry name" value="F-box-like_dom_sf"/>
</dbReference>
<dbReference type="EMBL" id="CP138580">
    <property type="protein sequence ID" value="WPG97736.1"/>
    <property type="molecule type" value="Genomic_DNA"/>
</dbReference>
<dbReference type="Pfam" id="PF12937">
    <property type="entry name" value="F-box-like"/>
    <property type="match status" value="1"/>
</dbReference>
<sequence length="603" mass="66522">MPSSALTDLPPELLDHITTYLHTASSISNLGRVSKTLYAFVQKDAWATFNRTQFPSVSPVTPPSHKDAAQTLTALSRAWDRRAFMARQVEPHGTITSFPGDNKVETWKRPKGQTIGYTPHLDVYEEVGATWRDRREVLAFSAGAELCVREKTSNGEGEKVNWTTYRPLSALEGKDDITTLHLLRPSPDSKENAPQNLVVGTANGDLQLISLPKGGGKEVIKSYFVTQGVPIRSSSLLHHSDSQSLMVANLGDSRIALYPVNSDTQKTAPLCEFDVHGAPTSGHSKKRQRLWSTNFISPQHLAVGLGPSQEPIHIYSVTPTGIKTEPTRTFGLQERHNNQLDGIVKAPTSSVYPIVPLPPSSASDSFVGGNIFLSGAYDAVIRLHDLRSKRDVEQVFIDPTDDSSIYSLLPRGQEKLVAGTSRHSLLKVFDLRLGAKCYSYLDATQETTGALTHQTHSPETMNWNLFARPTSTNRHRNAESSVYSLSASSPHSPYLYLGLESSVVSLAFTGTMDRHPDPVFFHPWQISKKGKGFVNDYGAREVANLAMYDQTPDMKLLTQKSILDTWRTAKGSGRQPSADGSLVEGLDERWKTEGTEGQWRQSQ</sequence>
<dbReference type="CDD" id="cd09917">
    <property type="entry name" value="F-box_SF"/>
    <property type="match status" value="1"/>
</dbReference>
<protein>
    <recommendedName>
        <fullName evidence="2">F-box domain-containing protein</fullName>
    </recommendedName>
</protein>
<organism evidence="3 4">
    <name type="scientific">Acrodontium crateriforme</name>
    <dbReference type="NCBI Taxonomy" id="150365"/>
    <lineage>
        <taxon>Eukaryota</taxon>
        <taxon>Fungi</taxon>
        <taxon>Dikarya</taxon>
        <taxon>Ascomycota</taxon>
        <taxon>Pezizomycotina</taxon>
        <taxon>Dothideomycetes</taxon>
        <taxon>Dothideomycetidae</taxon>
        <taxon>Mycosphaerellales</taxon>
        <taxon>Teratosphaeriaceae</taxon>
        <taxon>Acrodontium</taxon>
    </lineage>
</organism>
<evidence type="ECO:0000313" key="4">
    <source>
        <dbReference type="Proteomes" id="UP001303373"/>
    </source>
</evidence>
<dbReference type="AlphaFoldDB" id="A0AAQ3M3C5"/>
<reference evidence="3 4" key="1">
    <citation type="submission" date="2023-11" db="EMBL/GenBank/DDBJ databases">
        <title>An acidophilic fungus is an integral part of prey digestion in a carnivorous sundew plant.</title>
        <authorList>
            <person name="Tsai I.J."/>
        </authorList>
    </citation>
    <scope>NUCLEOTIDE SEQUENCE [LARGE SCALE GENOMIC DNA]</scope>
    <source>
        <strain evidence="3">169a</strain>
    </source>
</reference>
<gene>
    <name evidence="3" type="ORF">R9X50_00051700</name>
</gene>
<dbReference type="InterPro" id="IPR015943">
    <property type="entry name" value="WD40/YVTN_repeat-like_dom_sf"/>
</dbReference>
<dbReference type="Gene3D" id="2.130.10.10">
    <property type="entry name" value="YVTN repeat-like/Quinoprotein amine dehydrogenase"/>
    <property type="match status" value="1"/>
</dbReference>
<dbReference type="InterPro" id="IPR001810">
    <property type="entry name" value="F-box_dom"/>
</dbReference>
<accession>A0AAQ3M3C5</accession>
<dbReference type="Proteomes" id="UP001303373">
    <property type="component" value="Chromosome 1"/>
</dbReference>
<dbReference type="PROSITE" id="PS50181">
    <property type="entry name" value="FBOX"/>
    <property type="match status" value="1"/>
</dbReference>
<name>A0AAQ3M3C5_9PEZI</name>
<dbReference type="InterPro" id="IPR036322">
    <property type="entry name" value="WD40_repeat_dom_sf"/>
</dbReference>